<feature type="region of interest" description="Disordered" evidence="2">
    <location>
        <begin position="183"/>
        <end position="202"/>
    </location>
</feature>
<evidence type="ECO:0000259" key="3">
    <source>
        <dbReference type="PROSITE" id="PS50157"/>
    </source>
</evidence>
<feature type="compositionally biased region" description="Polar residues" evidence="2">
    <location>
        <begin position="193"/>
        <end position="202"/>
    </location>
</feature>
<feature type="domain" description="C2H2-type" evidence="3">
    <location>
        <begin position="83"/>
        <end position="105"/>
    </location>
</feature>
<organism evidence="4 5">
    <name type="scientific">Portunus trituberculatus</name>
    <name type="common">Swimming crab</name>
    <name type="synonym">Neptunus trituberculatus</name>
    <dbReference type="NCBI Taxonomy" id="210409"/>
    <lineage>
        <taxon>Eukaryota</taxon>
        <taxon>Metazoa</taxon>
        <taxon>Ecdysozoa</taxon>
        <taxon>Arthropoda</taxon>
        <taxon>Crustacea</taxon>
        <taxon>Multicrustacea</taxon>
        <taxon>Malacostraca</taxon>
        <taxon>Eumalacostraca</taxon>
        <taxon>Eucarida</taxon>
        <taxon>Decapoda</taxon>
        <taxon>Pleocyemata</taxon>
        <taxon>Brachyura</taxon>
        <taxon>Eubrachyura</taxon>
        <taxon>Portunoidea</taxon>
        <taxon>Portunidae</taxon>
        <taxon>Portuninae</taxon>
        <taxon>Portunus</taxon>
    </lineage>
</organism>
<dbReference type="PROSITE" id="PS00028">
    <property type="entry name" value="ZINC_FINGER_C2H2_1"/>
    <property type="match status" value="1"/>
</dbReference>
<keyword evidence="1" id="KW-0479">Metal-binding</keyword>
<dbReference type="PROSITE" id="PS50157">
    <property type="entry name" value="ZINC_FINGER_C2H2_2"/>
    <property type="match status" value="1"/>
</dbReference>
<dbReference type="OrthoDB" id="273070at2759"/>
<gene>
    <name evidence="4" type="primary">Nufip1</name>
    <name evidence="4" type="ORF">E2C01_020542</name>
</gene>
<sequence length="368" mass="41377">MEEDCSFVAPGHIPTRWHRPPGHPQNHRGFHHSLPNQRNAQAYQSNTWGYQSSGQGYPSAPQHHHYNSQAYHNKAQAYQQETFSCGPCNRTFHSKYQYEQHLQEHVKCPFPECNLNAHPKAIEKHIDNQHLLVNFANLQIDDEAWVAERKRRFPTSQRAELRRAQQLEKVKRGEKLGKSLKRFASRDVAAPPSETSQNNGTREVTASVVRSAWAAAQEWTAAWKAGSSQLRTVVDGLEGLGTDSVPAHKVHEAAKGVHGALVKMRGSVAAMAGLLEQLRKLEEIEKKKEGGGAPLFSTLTLHHMVLVLTSVHNDYECETRMKEAACHPLPSACSPEALSSAYALWTHLTHLPPHHYPLKTLLRETQQL</sequence>
<comment type="caution">
    <text evidence="4">The sequence shown here is derived from an EMBL/GenBank/DDBJ whole genome shotgun (WGS) entry which is preliminary data.</text>
</comment>
<reference evidence="4 5" key="1">
    <citation type="submission" date="2019-05" db="EMBL/GenBank/DDBJ databases">
        <title>Another draft genome of Portunus trituberculatus and its Hox gene families provides insights of decapod evolution.</title>
        <authorList>
            <person name="Jeong J.-H."/>
            <person name="Song I."/>
            <person name="Kim S."/>
            <person name="Choi T."/>
            <person name="Kim D."/>
            <person name="Ryu S."/>
            <person name="Kim W."/>
        </authorList>
    </citation>
    <scope>NUCLEOTIDE SEQUENCE [LARGE SCALE GENOMIC DNA]</scope>
    <source>
        <tissue evidence="4">Muscle</tissue>
    </source>
</reference>
<name>A0A5B7E2B9_PORTR</name>
<dbReference type="SMART" id="SM00355">
    <property type="entry name" value="ZnF_C2H2"/>
    <property type="match status" value="2"/>
</dbReference>
<evidence type="ECO:0000313" key="5">
    <source>
        <dbReference type="Proteomes" id="UP000324222"/>
    </source>
</evidence>
<dbReference type="GO" id="GO:0008270">
    <property type="term" value="F:zinc ion binding"/>
    <property type="evidence" value="ECO:0007669"/>
    <property type="project" value="UniProtKB-KW"/>
</dbReference>
<accession>A0A5B7E2B9</accession>
<keyword evidence="5" id="KW-1185">Reference proteome</keyword>
<evidence type="ECO:0000256" key="1">
    <source>
        <dbReference type="PROSITE-ProRule" id="PRU00042"/>
    </source>
</evidence>
<keyword evidence="1" id="KW-0862">Zinc</keyword>
<dbReference type="InterPro" id="IPR013087">
    <property type="entry name" value="Znf_C2H2_type"/>
</dbReference>
<dbReference type="Proteomes" id="UP000324222">
    <property type="component" value="Unassembled WGS sequence"/>
</dbReference>
<dbReference type="InterPro" id="IPR019496">
    <property type="entry name" value="NUFIP1_cons_dom"/>
</dbReference>
<dbReference type="Pfam" id="PF10453">
    <property type="entry name" value="NUFIP1"/>
    <property type="match status" value="1"/>
</dbReference>
<dbReference type="AlphaFoldDB" id="A0A5B7E2B9"/>
<keyword evidence="1" id="KW-0863">Zinc-finger</keyword>
<protein>
    <submittedName>
        <fullName evidence="4">Nuclear fragile X mental retardation-interacting protein 1</fullName>
    </submittedName>
</protein>
<dbReference type="EMBL" id="VSRR010001735">
    <property type="protein sequence ID" value="MPC27373.1"/>
    <property type="molecule type" value="Genomic_DNA"/>
</dbReference>
<evidence type="ECO:0000256" key="2">
    <source>
        <dbReference type="SAM" id="MobiDB-lite"/>
    </source>
</evidence>
<evidence type="ECO:0000313" key="4">
    <source>
        <dbReference type="EMBL" id="MPC27373.1"/>
    </source>
</evidence>
<proteinExistence type="predicted"/>